<dbReference type="AlphaFoldDB" id="A0A316A6E9"/>
<dbReference type="EMBL" id="QGDQ01000013">
    <property type="protein sequence ID" value="PWJ53265.1"/>
    <property type="molecule type" value="Genomic_DNA"/>
</dbReference>
<name>A0A316A6E9_9ACTN</name>
<protein>
    <submittedName>
        <fullName evidence="1">Glutaredoxin</fullName>
    </submittedName>
</protein>
<gene>
    <name evidence="1" type="ORF">BXY45_11323</name>
</gene>
<dbReference type="SUPFAM" id="SSF52833">
    <property type="entry name" value="Thioredoxin-like"/>
    <property type="match status" value="1"/>
</dbReference>
<keyword evidence="2" id="KW-1185">Reference proteome</keyword>
<dbReference type="Pfam" id="PF05768">
    <property type="entry name" value="Glrx-like"/>
    <property type="match status" value="1"/>
</dbReference>
<proteinExistence type="predicted"/>
<evidence type="ECO:0000313" key="2">
    <source>
        <dbReference type="Proteomes" id="UP000245469"/>
    </source>
</evidence>
<dbReference type="InterPro" id="IPR036249">
    <property type="entry name" value="Thioredoxin-like_sf"/>
</dbReference>
<comment type="caution">
    <text evidence="1">The sequence shown here is derived from an EMBL/GenBank/DDBJ whole genome shotgun (WGS) entry which is preliminary data.</text>
</comment>
<reference evidence="1 2" key="1">
    <citation type="submission" date="2018-03" db="EMBL/GenBank/DDBJ databases">
        <title>Genomic Encyclopedia of Archaeal and Bacterial Type Strains, Phase II (KMG-II): from individual species to whole genera.</title>
        <authorList>
            <person name="Goeker M."/>
        </authorList>
    </citation>
    <scope>NUCLEOTIDE SEQUENCE [LARGE SCALE GENOMIC DNA]</scope>
    <source>
        <strain evidence="1 2">DSM 44889</strain>
    </source>
</reference>
<dbReference type="Gene3D" id="3.40.30.10">
    <property type="entry name" value="Glutaredoxin"/>
    <property type="match status" value="1"/>
</dbReference>
<dbReference type="Proteomes" id="UP000245469">
    <property type="component" value="Unassembled WGS sequence"/>
</dbReference>
<accession>A0A316A6E9</accession>
<evidence type="ECO:0000313" key="1">
    <source>
        <dbReference type="EMBL" id="PWJ53265.1"/>
    </source>
</evidence>
<organism evidence="1 2">
    <name type="scientific">Quadrisphaera granulorum</name>
    <dbReference type="NCBI Taxonomy" id="317664"/>
    <lineage>
        <taxon>Bacteria</taxon>
        <taxon>Bacillati</taxon>
        <taxon>Actinomycetota</taxon>
        <taxon>Actinomycetes</taxon>
        <taxon>Kineosporiales</taxon>
        <taxon>Kineosporiaceae</taxon>
        <taxon>Quadrisphaera</taxon>
    </lineage>
</organism>
<sequence>MVLYGRRGCHLCDIAREQVARACASAGATWREVDVDDDAELVARYSDLVPVVTVDGRHHAHWRVDEAELLTALRN</sequence>
<dbReference type="InterPro" id="IPR008554">
    <property type="entry name" value="Glutaredoxin-like"/>
</dbReference>